<evidence type="ECO:0000256" key="9">
    <source>
        <dbReference type="ARBA" id="ARBA00023150"/>
    </source>
</evidence>
<keyword evidence="12" id="KW-1185">Reference proteome</keyword>
<evidence type="ECO:0000256" key="10">
    <source>
        <dbReference type="ARBA" id="ARBA00023268"/>
    </source>
</evidence>
<evidence type="ECO:0000256" key="7">
    <source>
        <dbReference type="ARBA" id="ARBA00022833"/>
    </source>
</evidence>
<dbReference type="Gene3D" id="3.40.250.10">
    <property type="entry name" value="Rhodanese-like domain"/>
    <property type="match status" value="1"/>
</dbReference>
<evidence type="ECO:0000256" key="6">
    <source>
        <dbReference type="ARBA" id="ARBA00022741"/>
    </source>
</evidence>
<dbReference type="AlphaFoldDB" id="A0A7I4YJF7"/>
<dbReference type="SUPFAM" id="SSF69572">
    <property type="entry name" value="Activating enzymes of the ubiquitin-like proteins"/>
    <property type="match status" value="1"/>
</dbReference>
<sequence>MPASHSLSKEQIARYSRQLLIQDFGVEGQQRVSLTKVLIVGAGGLGCPVAMYLAGAGVHTIGIVDYDEVSIDNLHRQIAHKESSIDEPKVNSLKRFIEELNSTVNVVPHKVLLDSKCATAILKPYDIVVDCSDNPATSGSALRWEGQLTVYNYTDDDGKRSPCYRCLFPTPPNPEHVTNCSEGGVLGPVVGVIGSLQALEVLKIAAGLRPNFAGSLYLFDGSCGSSRTVQLRHRNKQCDVCGDNPTITALIDYQAFCGSGACDKVQNLSVLSPSDRVSVTDYSNIRSSSHPVLLDTRPPHEFAIASLEEAKNVTLDEVRLLDHVSICERLGMANAGDHPKEVFVICHRGNDSQLAVEILKEKLPSLRIRDIRGGYEAWANEVDRDFPRY</sequence>
<evidence type="ECO:0000313" key="12">
    <source>
        <dbReference type="Proteomes" id="UP000025227"/>
    </source>
</evidence>
<dbReference type="Pfam" id="PF00899">
    <property type="entry name" value="ThiF"/>
    <property type="match status" value="1"/>
</dbReference>
<keyword evidence="10" id="KW-0511">Multifunctional enzyme</keyword>
<dbReference type="InterPro" id="IPR000594">
    <property type="entry name" value="ThiF_NAD_FAD-bd"/>
</dbReference>
<evidence type="ECO:0000313" key="13">
    <source>
        <dbReference type="WBParaSite" id="HCON_00099640-00001"/>
    </source>
</evidence>
<dbReference type="WBParaSite" id="HCON_00099640-00001">
    <property type="protein sequence ID" value="HCON_00099640-00001"/>
    <property type="gene ID" value="HCON_00099640"/>
</dbReference>
<dbReference type="InterPro" id="IPR035985">
    <property type="entry name" value="Ubiquitin-activating_enz"/>
</dbReference>
<keyword evidence="7" id="KW-0862">Zinc</keyword>
<dbReference type="Gene3D" id="3.40.50.720">
    <property type="entry name" value="NAD(P)-binding Rossmann-like Domain"/>
    <property type="match status" value="1"/>
</dbReference>
<keyword evidence="3" id="KW-0808">Transferase</keyword>
<dbReference type="GO" id="GO:0006777">
    <property type="term" value="P:Mo-molybdopterin cofactor biosynthetic process"/>
    <property type="evidence" value="ECO:0007669"/>
    <property type="project" value="UniProtKB-KW"/>
</dbReference>
<protein>
    <submittedName>
        <fullName evidence="13">Rhodanese domain-containing protein</fullName>
    </submittedName>
</protein>
<accession>A0A7I4YJF7</accession>
<reference evidence="13" key="1">
    <citation type="submission" date="2020-12" db="UniProtKB">
        <authorList>
            <consortium name="WormBaseParasite"/>
        </authorList>
    </citation>
    <scope>IDENTIFICATION</scope>
    <source>
        <strain evidence="13">MHco3</strain>
    </source>
</reference>
<evidence type="ECO:0000256" key="5">
    <source>
        <dbReference type="ARBA" id="ARBA00022723"/>
    </source>
</evidence>
<dbReference type="GO" id="GO:0032447">
    <property type="term" value="P:protein urmylation"/>
    <property type="evidence" value="ECO:0007669"/>
    <property type="project" value="TreeGrafter"/>
</dbReference>
<keyword evidence="4" id="KW-0819">tRNA processing</keyword>
<keyword evidence="5" id="KW-0479">Metal-binding</keyword>
<dbReference type="GO" id="GO:0046872">
    <property type="term" value="F:metal ion binding"/>
    <property type="evidence" value="ECO:0007669"/>
    <property type="project" value="UniProtKB-KW"/>
</dbReference>
<dbReference type="GO" id="GO:0002143">
    <property type="term" value="P:tRNA wobble position uridine thiolation"/>
    <property type="evidence" value="ECO:0007669"/>
    <property type="project" value="TreeGrafter"/>
</dbReference>
<dbReference type="PANTHER" id="PTHR10953:SF102">
    <property type="entry name" value="ADENYLYLTRANSFERASE AND SULFURTRANSFERASE MOCS3"/>
    <property type="match status" value="1"/>
</dbReference>
<keyword evidence="6" id="KW-0547">Nucleotide-binding</keyword>
<dbReference type="GO" id="GO:0004792">
    <property type="term" value="F:thiosulfate-cyanide sulfurtransferase activity"/>
    <property type="evidence" value="ECO:0007669"/>
    <property type="project" value="TreeGrafter"/>
</dbReference>
<dbReference type="Proteomes" id="UP000025227">
    <property type="component" value="Unplaced"/>
</dbReference>
<dbReference type="PANTHER" id="PTHR10953">
    <property type="entry name" value="UBIQUITIN-ACTIVATING ENZYME E1"/>
    <property type="match status" value="1"/>
</dbReference>
<dbReference type="PROSITE" id="PS50206">
    <property type="entry name" value="RHODANESE_3"/>
    <property type="match status" value="1"/>
</dbReference>
<dbReference type="GO" id="GO:0005524">
    <property type="term" value="F:ATP binding"/>
    <property type="evidence" value="ECO:0007669"/>
    <property type="project" value="UniProtKB-KW"/>
</dbReference>
<dbReference type="InterPro" id="IPR036873">
    <property type="entry name" value="Rhodanese-like_dom_sf"/>
</dbReference>
<dbReference type="InterPro" id="IPR045886">
    <property type="entry name" value="ThiF/MoeB/HesA"/>
</dbReference>
<evidence type="ECO:0000256" key="4">
    <source>
        <dbReference type="ARBA" id="ARBA00022694"/>
    </source>
</evidence>
<dbReference type="InterPro" id="IPR001763">
    <property type="entry name" value="Rhodanese-like_dom"/>
</dbReference>
<dbReference type="GO" id="GO:0016779">
    <property type="term" value="F:nucleotidyltransferase activity"/>
    <property type="evidence" value="ECO:0007669"/>
    <property type="project" value="TreeGrafter"/>
</dbReference>
<dbReference type="GO" id="GO:0005829">
    <property type="term" value="C:cytosol"/>
    <property type="evidence" value="ECO:0007669"/>
    <property type="project" value="UniProtKB-SubCell"/>
</dbReference>
<name>A0A7I4YJF7_HAECO</name>
<dbReference type="GO" id="GO:0042292">
    <property type="term" value="F:URM1 activating enzyme activity"/>
    <property type="evidence" value="ECO:0007669"/>
    <property type="project" value="TreeGrafter"/>
</dbReference>
<evidence type="ECO:0000256" key="1">
    <source>
        <dbReference type="ARBA" id="ARBA00004514"/>
    </source>
</evidence>
<dbReference type="CDD" id="cd00757">
    <property type="entry name" value="ThiF_MoeB_HesA_family"/>
    <property type="match status" value="1"/>
</dbReference>
<keyword evidence="8" id="KW-0067">ATP-binding</keyword>
<evidence type="ECO:0000259" key="11">
    <source>
        <dbReference type="PROSITE" id="PS50206"/>
    </source>
</evidence>
<dbReference type="FunFam" id="3.40.50.720:FF:000033">
    <property type="entry name" value="Adenylyltransferase and sulfurtransferase MOCS3"/>
    <property type="match status" value="1"/>
</dbReference>
<keyword evidence="9" id="KW-0501">Molybdenum cofactor biosynthesis</keyword>
<dbReference type="FunFam" id="3.40.250.10:FF:000014">
    <property type="entry name" value="Adenylyltransferase and sulfurtransferase MOCS3"/>
    <property type="match status" value="1"/>
</dbReference>
<keyword evidence="2" id="KW-0963">Cytoplasm</keyword>
<evidence type="ECO:0000256" key="3">
    <source>
        <dbReference type="ARBA" id="ARBA00022679"/>
    </source>
</evidence>
<dbReference type="OMA" id="WATEVDQ"/>
<proteinExistence type="predicted"/>
<organism evidence="12 13">
    <name type="scientific">Haemonchus contortus</name>
    <name type="common">Barber pole worm</name>
    <dbReference type="NCBI Taxonomy" id="6289"/>
    <lineage>
        <taxon>Eukaryota</taxon>
        <taxon>Metazoa</taxon>
        <taxon>Ecdysozoa</taxon>
        <taxon>Nematoda</taxon>
        <taxon>Chromadorea</taxon>
        <taxon>Rhabditida</taxon>
        <taxon>Rhabditina</taxon>
        <taxon>Rhabditomorpha</taxon>
        <taxon>Strongyloidea</taxon>
        <taxon>Trichostrongylidae</taxon>
        <taxon>Haemonchus</taxon>
    </lineage>
</organism>
<feature type="domain" description="Rhodanese" evidence="11">
    <location>
        <begin position="287"/>
        <end position="387"/>
    </location>
</feature>
<dbReference type="OrthoDB" id="10261062at2759"/>
<evidence type="ECO:0000256" key="2">
    <source>
        <dbReference type="ARBA" id="ARBA00022490"/>
    </source>
</evidence>
<dbReference type="Pfam" id="PF00581">
    <property type="entry name" value="Rhodanese"/>
    <property type="match status" value="1"/>
</dbReference>
<comment type="subcellular location">
    <subcellularLocation>
        <location evidence="1">Cytoplasm</location>
        <location evidence="1">Cytosol</location>
    </subcellularLocation>
</comment>
<dbReference type="SMART" id="SM00450">
    <property type="entry name" value="RHOD"/>
    <property type="match status" value="1"/>
</dbReference>
<evidence type="ECO:0000256" key="8">
    <source>
        <dbReference type="ARBA" id="ARBA00022840"/>
    </source>
</evidence>